<dbReference type="InterPro" id="IPR036034">
    <property type="entry name" value="PDZ_sf"/>
</dbReference>
<protein>
    <submittedName>
        <fullName evidence="2">Fe-S oxidoreductase</fullName>
    </submittedName>
</protein>
<keyword evidence="3" id="KW-1185">Reference proteome</keyword>
<dbReference type="Pfam" id="PF17820">
    <property type="entry name" value="PDZ_6"/>
    <property type="match status" value="1"/>
</dbReference>
<evidence type="ECO:0000313" key="2">
    <source>
        <dbReference type="EMBL" id="AZR72761.1"/>
    </source>
</evidence>
<dbReference type="OrthoDB" id="9774724at2"/>
<dbReference type="EMBL" id="CP016379">
    <property type="protein sequence ID" value="AZR72761.1"/>
    <property type="molecule type" value="Genomic_DNA"/>
</dbReference>
<evidence type="ECO:0000259" key="1">
    <source>
        <dbReference type="PROSITE" id="PS50106"/>
    </source>
</evidence>
<sequence>MEVKKGIPIAEVKPDSIADQLGIKPGDHLISIQGQVPRDYIDFVYLTSDDQLEILIRKKNGEKWLLDLERDPQDELGIQLEGIIYDQLKECENHCIFCFVHQMPEGLRPTLSLKDDDYRFSFLQGSYITLTNLQEEDLERIKKLKLSPLYISVHATNPSLRQKIMGNKKAGKILENLRELKEAGIFFHTQIVLCPGINDGEELKRSIIDLASLRPNLLSLAIVPVGLTKYRKKLFPLTTYTPEKAEEVYQIITQFQKKFAREGENFVYLSDEFYLLTGYDFPKKEEYHGFPQLENGVGLCRLFLDDFKALEPKLPEKMLSPTRLLLVTGVLGEKVLKGPVARLREIHGLKIKILTVINQFFGENVTVAGLLTGQDLMRAIEASNPEEFDLVVLPEVVLNDDRLFIDGMSEKEFITAIPNVIFVKNFHQLIDRLLEMNLMEVKSK</sequence>
<accession>A0A3S9SWT9</accession>
<dbReference type="PROSITE" id="PS50106">
    <property type="entry name" value="PDZ"/>
    <property type="match status" value="1"/>
</dbReference>
<dbReference type="Proteomes" id="UP000267250">
    <property type="component" value="Chromosome"/>
</dbReference>
<dbReference type="KEGG" id="aft:BBF96_04750"/>
<feature type="domain" description="PDZ" evidence="1">
    <location>
        <begin position="1"/>
        <end position="60"/>
    </location>
</feature>
<dbReference type="InterPro" id="IPR058240">
    <property type="entry name" value="rSAM_sf"/>
</dbReference>
<reference evidence="2 3" key="1">
    <citation type="submission" date="2016-07" db="EMBL/GenBank/DDBJ databases">
        <title>Genome and transcriptome analysis of iron-reducing fermentative bacteria Anoxybacter fermentans.</title>
        <authorList>
            <person name="Zeng X."/>
            <person name="Shao Z."/>
        </authorList>
    </citation>
    <scope>NUCLEOTIDE SEQUENCE [LARGE SCALE GENOMIC DNA]</scope>
    <source>
        <strain evidence="2 3">DY22613</strain>
    </source>
</reference>
<dbReference type="InterPro" id="IPR045375">
    <property type="entry name" value="Put_radical_SAM-like_N"/>
</dbReference>
<dbReference type="AlphaFoldDB" id="A0A3S9SWT9"/>
<dbReference type="Pfam" id="PF19238">
    <property type="entry name" value="Radical_SAM_2"/>
    <property type="match status" value="1"/>
</dbReference>
<dbReference type="Pfam" id="PF04459">
    <property type="entry name" value="DUF512"/>
    <property type="match status" value="1"/>
</dbReference>
<organism evidence="2 3">
    <name type="scientific">Anoxybacter fermentans</name>
    <dbReference type="NCBI Taxonomy" id="1323375"/>
    <lineage>
        <taxon>Bacteria</taxon>
        <taxon>Bacillati</taxon>
        <taxon>Bacillota</taxon>
        <taxon>Clostridia</taxon>
        <taxon>Halanaerobiales</taxon>
        <taxon>Anoxybacter</taxon>
    </lineage>
</organism>
<dbReference type="InterPro" id="IPR007549">
    <property type="entry name" value="DUF512"/>
</dbReference>
<dbReference type="InterPro" id="IPR013785">
    <property type="entry name" value="Aldolase_TIM"/>
</dbReference>
<proteinExistence type="predicted"/>
<dbReference type="InterPro" id="IPR001478">
    <property type="entry name" value="PDZ"/>
</dbReference>
<gene>
    <name evidence="2" type="ORF">BBF96_04750</name>
</gene>
<dbReference type="InterPro" id="IPR041489">
    <property type="entry name" value="PDZ_6"/>
</dbReference>
<dbReference type="RefSeq" id="WP_127016093.1">
    <property type="nucleotide sequence ID" value="NZ_CP016379.1"/>
</dbReference>
<evidence type="ECO:0000313" key="3">
    <source>
        <dbReference type="Proteomes" id="UP000267250"/>
    </source>
</evidence>
<dbReference type="SUPFAM" id="SSF102114">
    <property type="entry name" value="Radical SAM enzymes"/>
    <property type="match status" value="1"/>
</dbReference>
<dbReference type="Gene3D" id="3.20.20.70">
    <property type="entry name" value="Aldolase class I"/>
    <property type="match status" value="1"/>
</dbReference>
<dbReference type="SUPFAM" id="SSF50156">
    <property type="entry name" value="PDZ domain-like"/>
    <property type="match status" value="1"/>
</dbReference>
<dbReference type="Gene3D" id="2.30.42.10">
    <property type="match status" value="1"/>
</dbReference>
<name>A0A3S9SWT9_9FIRM</name>